<feature type="compositionally biased region" description="Basic residues" evidence="4">
    <location>
        <begin position="1283"/>
        <end position="1294"/>
    </location>
</feature>
<sequence>MSTVNAVAAGDAFEVDSNLYGAILLELRITKTTNSGRLTIYAGGRRRTMWSGNEREVAERVLRNLQSEKYKGKNYLFLQPFDLTQVPGYLDLIPEPLDLQTLSNRLQSGHYDSSSFFWQDLNKVFDNAVLYHSDKPTKWIAKMAKDMLKAVGKERKSLEQPRSENSGQSKPKINLLVKRPTPSSEALPDEQQSFSPSSGPPPAKKAKISLKLKVASSPSITGTADPPDEPAKAKTAQPKLRINLKPASAPASLPDPAPSSDNVSKSNTKTIKVSSKAGNSRGKELPKGVAEQQQQQKTRKDVPKDKNKKKTKKVTPGGGIAAKDKKQCSKILLGLRRRHTKTINWFLQPVQDRNILPDYKSKIKNPMDLTTLQNRLENGRHTKVADFVLDLRRIFANCLIFNTSIRDSLRPVACEVFESVEYLLKLFLGLPSEGAYPPVIFCWKLCVEILDTLYNLTNPTDGQPTVLYFLHPVSHYCGGNFPPDYLEKVGKPMDFGTITANLIEARYQSVEEFATDCRLVITNCNKYYSDREDGRIFVEQANRLNECLTRQLDQLARYAKSTKGTNDRQLEAMPVSTPKPPSSLFIDVLQELRSINYTDKATKITEAAMGPFEKPVSITVFPDYLNFVEEPIDLQSIEKKANADVYETLEDFDYDVNLMFRNCEIYNSQRAGDHLVAMAKFGLKKYRALFYSKVRAFEDPSYNAAPAPTTLNAASEKVDIVSRNIKMSSAGASKGKTAPRISISAAPGAATAQEVVRSKSPKTLPGLPQRKAGSASAVPTKPNQPVPLHIAIARVKEAFPLRRSLNSLQSWEGDCARYIKELMKHPWISASRPKFIFHVPVPILFPDLRESYSTKIRKPMDLTTVECTLLAGNKYATPEDFLQDVALVFSNAIRFNKDGRDIGDPLSCAYYDASVHLLRYSRWMSLELLQKYVDANSELVDEPTADSLPPFSWKLTEGNRKKARQEMEELLMKEPIERSLEGDRYTWQEAECEKLLKALRHQSDVKQMGYFIKTFYPPDYKAFIAKPMDWDAVNRNLKKRHYTKFSDVIADLRLIFSNALRYNSRWKGTDTDSGRAYESAVFMSRKLEMAINKMMLSVSDRLERERIDHSNAEREIAAAERAEEEKIRAGWKKEREEGSTQAPVIDKDPKIRLVRKTTQRREATDFEMPYFDEDENGQHEESYFEVIKLQKSIYEKQVQELTNMRATMRRVGGSVFARMAQREQALDWVAKVATTKVPPAADDQIKDSQDTDEKESKLKESCVLEELEKEGRKPLRMQLSMPKAKKQTATRHKRSPLDFE</sequence>
<dbReference type="CDD" id="cd04369">
    <property type="entry name" value="Bromodomain"/>
    <property type="match status" value="3"/>
</dbReference>
<keyword evidence="1 2" id="KW-0103">Bromodomain</keyword>
<feature type="domain" description="Bromo" evidence="5">
    <location>
        <begin position="338"/>
        <end position="402"/>
    </location>
</feature>
<evidence type="ECO:0000259" key="5">
    <source>
        <dbReference type="PROSITE" id="PS50014"/>
    </source>
</evidence>
<evidence type="ECO:0000256" key="1">
    <source>
        <dbReference type="ARBA" id="ARBA00023117"/>
    </source>
</evidence>
<dbReference type="Pfam" id="PF00439">
    <property type="entry name" value="Bromodomain"/>
    <property type="match status" value="6"/>
</dbReference>
<feature type="compositionally biased region" description="Basic and acidic residues" evidence="4">
    <location>
        <begin position="1243"/>
        <end position="1262"/>
    </location>
</feature>
<evidence type="ECO:0000256" key="2">
    <source>
        <dbReference type="PROSITE-ProRule" id="PRU00035"/>
    </source>
</evidence>
<feature type="compositionally biased region" description="Polar residues" evidence="4">
    <location>
        <begin position="262"/>
        <end position="278"/>
    </location>
</feature>
<feature type="domain" description="Bromo" evidence="5">
    <location>
        <begin position="69"/>
        <end position="139"/>
    </location>
</feature>
<dbReference type="PRINTS" id="PR00503">
    <property type="entry name" value="BROMODOMAIN"/>
</dbReference>
<feature type="compositionally biased region" description="Basic and acidic residues" evidence="4">
    <location>
        <begin position="152"/>
        <end position="162"/>
    </location>
</feature>
<dbReference type="EMBL" id="BDSP01000114">
    <property type="protein sequence ID" value="GAX17223.1"/>
    <property type="molecule type" value="Genomic_DNA"/>
</dbReference>
<comment type="caution">
    <text evidence="6">The sequence shown here is derived from an EMBL/GenBank/DDBJ whole genome shotgun (WGS) entry which is preliminary data.</text>
</comment>
<feature type="domain" description="Bromo" evidence="5">
    <location>
        <begin position="611"/>
        <end position="674"/>
    </location>
</feature>
<dbReference type="OrthoDB" id="21449at2759"/>
<dbReference type="SMART" id="SM00297">
    <property type="entry name" value="BROMO"/>
    <property type="match status" value="6"/>
</dbReference>
<dbReference type="GO" id="GO:0005634">
    <property type="term" value="C:nucleus"/>
    <property type="evidence" value="ECO:0007669"/>
    <property type="project" value="TreeGrafter"/>
</dbReference>
<evidence type="ECO:0000256" key="4">
    <source>
        <dbReference type="SAM" id="MobiDB-lite"/>
    </source>
</evidence>
<evidence type="ECO:0000313" key="6">
    <source>
        <dbReference type="EMBL" id="GAX17223.1"/>
    </source>
</evidence>
<dbReference type="InParanoid" id="A0A1Z5JT65"/>
<dbReference type="PANTHER" id="PTHR22880">
    <property type="entry name" value="FALZ-RELATED BROMODOMAIN-CONTAINING PROTEINS"/>
    <property type="match status" value="1"/>
</dbReference>
<dbReference type="GO" id="GO:0000785">
    <property type="term" value="C:chromatin"/>
    <property type="evidence" value="ECO:0007669"/>
    <property type="project" value="TreeGrafter"/>
</dbReference>
<dbReference type="Gene3D" id="1.20.920.10">
    <property type="entry name" value="Bromodomain-like"/>
    <property type="match status" value="6"/>
</dbReference>
<protein>
    <submittedName>
        <fullName evidence="6">Protein polybromo-1</fullName>
    </submittedName>
</protein>
<feature type="domain" description="Bromo" evidence="5">
    <location>
        <begin position="829"/>
        <end position="903"/>
    </location>
</feature>
<dbReference type="GO" id="GO:0006338">
    <property type="term" value="P:chromatin remodeling"/>
    <property type="evidence" value="ECO:0007669"/>
    <property type="project" value="TreeGrafter"/>
</dbReference>
<feature type="compositionally biased region" description="Low complexity" evidence="4">
    <location>
        <begin position="246"/>
        <end position="261"/>
    </location>
</feature>
<feature type="coiled-coil region" evidence="3">
    <location>
        <begin position="1102"/>
        <end position="1129"/>
    </location>
</feature>
<proteinExistence type="predicted"/>
<dbReference type="InterPro" id="IPR001487">
    <property type="entry name" value="Bromodomain"/>
</dbReference>
<keyword evidence="7" id="KW-1185">Reference proteome</keyword>
<reference evidence="6 7" key="1">
    <citation type="journal article" date="2015" name="Plant Cell">
        <title>Oil accumulation by the oleaginous diatom Fistulifera solaris as revealed by the genome and transcriptome.</title>
        <authorList>
            <person name="Tanaka T."/>
            <person name="Maeda Y."/>
            <person name="Veluchamy A."/>
            <person name="Tanaka M."/>
            <person name="Abida H."/>
            <person name="Marechal E."/>
            <person name="Bowler C."/>
            <person name="Muto M."/>
            <person name="Sunaga Y."/>
            <person name="Tanaka M."/>
            <person name="Yoshino T."/>
            <person name="Taniguchi T."/>
            <person name="Fukuda Y."/>
            <person name="Nemoto M."/>
            <person name="Matsumoto M."/>
            <person name="Wong P.S."/>
            <person name="Aburatani S."/>
            <person name="Fujibuchi W."/>
        </authorList>
    </citation>
    <scope>NUCLEOTIDE SEQUENCE [LARGE SCALE GENOMIC DNA]</scope>
    <source>
        <strain evidence="6 7">JPCC DA0580</strain>
    </source>
</reference>
<feature type="region of interest" description="Disordered" evidence="4">
    <location>
        <begin position="752"/>
        <end position="781"/>
    </location>
</feature>
<accession>A0A1Z5JT65</accession>
<feature type="region of interest" description="Disordered" evidence="4">
    <location>
        <begin position="1238"/>
        <end position="1300"/>
    </location>
</feature>
<dbReference type="GO" id="GO:0006355">
    <property type="term" value="P:regulation of DNA-templated transcription"/>
    <property type="evidence" value="ECO:0007669"/>
    <property type="project" value="TreeGrafter"/>
</dbReference>
<organism evidence="6 7">
    <name type="scientific">Fistulifera solaris</name>
    <name type="common">Oleaginous diatom</name>
    <dbReference type="NCBI Taxonomy" id="1519565"/>
    <lineage>
        <taxon>Eukaryota</taxon>
        <taxon>Sar</taxon>
        <taxon>Stramenopiles</taxon>
        <taxon>Ochrophyta</taxon>
        <taxon>Bacillariophyta</taxon>
        <taxon>Bacillariophyceae</taxon>
        <taxon>Bacillariophycidae</taxon>
        <taxon>Naviculales</taxon>
        <taxon>Naviculaceae</taxon>
        <taxon>Fistulifera</taxon>
    </lineage>
</organism>
<dbReference type="InterPro" id="IPR036427">
    <property type="entry name" value="Bromodomain-like_sf"/>
</dbReference>
<feature type="region of interest" description="Disordered" evidence="4">
    <location>
        <begin position="152"/>
        <end position="321"/>
    </location>
</feature>
<dbReference type="SUPFAM" id="SSF47370">
    <property type="entry name" value="Bromodomain"/>
    <property type="match status" value="6"/>
</dbReference>
<feature type="domain" description="Bromo" evidence="5">
    <location>
        <begin position="1018"/>
        <end position="1063"/>
    </location>
</feature>
<dbReference type="PROSITE" id="PS00633">
    <property type="entry name" value="BROMODOMAIN_1"/>
    <property type="match status" value="1"/>
</dbReference>
<gene>
    <name evidence="6" type="ORF">FisN_10Lh077</name>
</gene>
<name>A0A1Z5JT65_FISSO</name>
<evidence type="ECO:0000313" key="7">
    <source>
        <dbReference type="Proteomes" id="UP000198406"/>
    </source>
</evidence>
<evidence type="ECO:0000256" key="3">
    <source>
        <dbReference type="SAM" id="Coils"/>
    </source>
</evidence>
<dbReference type="PANTHER" id="PTHR22880:SF225">
    <property type="entry name" value="BROMODOMAIN-CONTAINING PROTEIN BET-1-RELATED"/>
    <property type="match status" value="1"/>
</dbReference>
<dbReference type="Proteomes" id="UP000198406">
    <property type="component" value="Unassembled WGS sequence"/>
</dbReference>
<feature type="domain" description="Bromo" evidence="5">
    <location>
        <begin position="461"/>
        <end position="535"/>
    </location>
</feature>
<dbReference type="InterPro" id="IPR050935">
    <property type="entry name" value="Bromo_chromatin_reader"/>
</dbReference>
<dbReference type="PROSITE" id="PS50014">
    <property type="entry name" value="BROMODOMAIN_2"/>
    <property type="match status" value="6"/>
</dbReference>
<keyword evidence="3" id="KW-0175">Coiled coil</keyword>
<dbReference type="InterPro" id="IPR018359">
    <property type="entry name" value="Bromodomain_CS"/>
</dbReference>